<organism evidence="2 3">
    <name type="scientific">Lithospermum erythrorhizon</name>
    <name type="common">Purple gromwell</name>
    <name type="synonym">Lithospermum officinale var. erythrorhizon</name>
    <dbReference type="NCBI Taxonomy" id="34254"/>
    <lineage>
        <taxon>Eukaryota</taxon>
        <taxon>Viridiplantae</taxon>
        <taxon>Streptophyta</taxon>
        <taxon>Embryophyta</taxon>
        <taxon>Tracheophyta</taxon>
        <taxon>Spermatophyta</taxon>
        <taxon>Magnoliopsida</taxon>
        <taxon>eudicotyledons</taxon>
        <taxon>Gunneridae</taxon>
        <taxon>Pentapetalae</taxon>
        <taxon>asterids</taxon>
        <taxon>lamiids</taxon>
        <taxon>Boraginales</taxon>
        <taxon>Boraginaceae</taxon>
        <taxon>Boraginoideae</taxon>
        <taxon>Lithospermeae</taxon>
        <taxon>Lithospermum</taxon>
    </lineage>
</organism>
<accession>A0AAV3PS05</accession>
<protein>
    <submittedName>
        <fullName evidence="2">Uncharacterized protein</fullName>
    </submittedName>
</protein>
<feature type="region of interest" description="Disordered" evidence="1">
    <location>
        <begin position="1"/>
        <end position="22"/>
    </location>
</feature>
<comment type="caution">
    <text evidence="2">The sequence shown here is derived from an EMBL/GenBank/DDBJ whole genome shotgun (WGS) entry which is preliminary data.</text>
</comment>
<proteinExistence type="predicted"/>
<reference evidence="2 3" key="1">
    <citation type="submission" date="2024-01" db="EMBL/GenBank/DDBJ databases">
        <title>The complete chloroplast genome sequence of Lithospermum erythrorhizon: insights into the phylogenetic relationship among Boraginaceae species and the maternal lineages of purple gromwells.</title>
        <authorList>
            <person name="Okada T."/>
            <person name="Watanabe K."/>
        </authorList>
    </citation>
    <scope>NUCLEOTIDE SEQUENCE [LARGE SCALE GENOMIC DNA]</scope>
</reference>
<name>A0AAV3PS05_LITER</name>
<sequence>MVISEPKSPTSGDKFVVDDADESEKEETVKVIRERSKGNLKDVRMLPILADVGPYWSKMVREFICNISSDIVDPACPMLHKVMLRGHTFSFSLALINKHYGVTNDRITGSTLKLADIIGELSGKTLTARLTKGQLQASSLSLKPMKKSSKGWKPRFKSRKSELQAKIQALKAIIPPAVNDPATTFTIVPDDPTTGAAETSKSLV</sequence>
<keyword evidence="3" id="KW-1185">Reference proteome</keyword>
<dbReference type="AlphaFoldDB" id="A0AAV3PS05"/>
<evidence type="ECO:0000313" key="2">
    <source>
        <dbReference type="EMBL" id="GAA0154510.1"/>
    </source>
</evidence>
<evidence type="ECO:0000313" key="3">
    <source>
        <dbReference type="Proteomes" id="UP001454036"/>
    </source>
</evidence>
<gene>
    <name evidence="2" type="ORF">LIER_12468</name>
</gene>
<evidence type="ECO:0000256" key="1">
    <source>
        <dbReference type="SAM" id="MobiDB-lite"/>
    </source>
</evidence>
<dbReference type="Proteomes" id="UP001454036">
    <property type="component" value="Unassembled WGS sequence"/>
</dbReference>
<dbReference type="EMBL" id="BAABME010002412">
    <property type="protein sequence ID" value="GAA0154510.1"/>
    <property type="molecule type" value="Genomic_DNA"/>
</dbReference>
<feature type="region of interest" description="Disordered" evidence="1">
    <location>
        <begin position="184"/>
        <end position="204"/>
    </location>
</feature>